<evidence type="ECO:0000313" key="3">
    <source>
        <dbReference type="Proteomes" id="UP000243197"/>
    </source>
</evidence>
<dbReference type="GO" id="GO:0004518">
    <property type="term" value="F:nuclease activity"/>
    <property type="evidence" value="ECO:0007669"/>
    <property type="project" value="InterPro"/>
</dbReference>
<dbReference type="InterPro" id="IPR003729">
    <property type="entry name" value="Bi_nuclease_dom"/>
</dbReference>
<dbReference type="Pfam" id="PF02577">
    <property type="entry name" value="BFN_dom"/>
    <property type="match status" value="1"/>
</dbReference>
<dbReference type="InterPro" id="IPR036104">
    <property type="entry name" value="BFN_sf"/>
</dbReference>
<keyword evidence="3" id="KW-1185">Reference proteome</keyword>
<dbReference type="Pfam" id="PF02151">
    <property type="entry name" value="UVR"/>
    <property type="match status" value="1"/>
</dbReference>
<accession>A0A1J1E563</accession>
<dbReference type="PROSITE" id="PS51658">
    <property type="entry name" value="BFN"/>
    <property type="match status" value="1"/>
</dbReference>
<dbReference type="Proteomes" id="UP000243197">
    <property type="component" value="Chromosome"/>
</dbReference>
<protein>
    <recommendedName>
        <fullName evidence="1">BFN domain-containing protein</fullName>
    </recommendedName>
</protein>
<sequence>MCSRGGQEINNIDSKTSDAIALAIRFRAPIYIRKNIMDIAGLTILDNSDEEFLDEKKSKLRNSKETLIKLMQKAVEDEDYRLAEEIKNEINRISK</sequence>
<dbReference type="AlphaFoldDB" id="A0A1J1E563"/>
<organism evidence="2 3">
    <name type="scientific">Ichthyobacterium seriolicida</name>
    <dbReference type="NCBI Taxonomy" id="242600"/>
    <lineage>
        <taxon>Bacteria</taxon>
        <taxon>Pseudomonadati</taxon>
        <taxon>Bacteroidota</taxon>
        <taxon>Flavobacteriia</taxon>
        <taxon>Flavobacteriales</taxon>
        <taxon>Ichthyobacteriaceae</taxon>
        <taxon>Ichthyobacterium</taxon>
    </lineage>
</organism>
<proteinExistence type="predicted"/>
<dbReference type="InterPro" id="IPR001943">
    <property type="entry name" value="UVR_dom"/>
</dbReference>
<dbReference type="KEGG" id="ise:JBKA6_1183"/>
<reference evidence="2 3" key="1">
    <citation type="submission" date="2014-03" db="EMBL/GenBank/DDBJ databases">
        <title>complete genome sequence of Flavobacteriaceae bacterium JBKA-6.</title>
        <authorList>
            <person name="Takano T."/>
            <person name="Nakamura Y."/>
            <person name="Takuma S."/>
            <person name="Yasuike M."/>
            <person name="Matsuyama T."/>
            <person name="Sakai T."/>
            <person name="Fujiwara A."/>
            <person name="Kimoto K."/>
            <person name="Fukuda Y."/>
            <person name="Kondo H."/>
            <person name="Hirono I."/>
            <person name="Nakayasu C."/>
        </authorList>
    </citation>
    <scope>NUCLEOTIDE SEQUENCE [LARGE SCALE GENOMIC DNA]</scope>
    <source>
        <strain evidence="2 3">JBKA-6</strain>
    </source>
</reference>
<evidence type="ECO:0000259" key="1">
    <source>
        <dbReference type="PROSITE" id="PS51658"/>
    </source>
</evidence>
<dbReference type="EMBL" id="AP014564">
    <property type="protein sequence ID" value="BAV95196.1"/>
    <property type="molecule type" value="Genomic_DNA"/>
</dbReference>
<evidence type="ECO:0000313" key="2">
    <source>
        <dbReference type="EMBL" id="BAV95196.1"/>
    </source>
</evidence>
<dbReference type="SUPFAM" id="SSF103256">
    <property type="entry name" value="Hypothetical protein TM0160"/>
    <property type="match status" value="1"/>
</dbReference>
<dbReference type="Gene3D" id="3.10.690.10">
    <property type="entry name" value="Bifunctional nuclease domain"/>
    <property type="match status" value="1"/>
</dbReference>
<feature type="domain" description="BFN" evidence="1">
    <location>
        <begin position="1"/>
        <end position="44"/>
    </location>
</feature>
<gene>
    <name evidence="2" type="ORF">JBKA6_1183</name>
</gene>
<name>A0A1J1E563_9FLAO</name>